<feature type="domain" description="Methyltransferase FkbM" evidence="2">
    <location>
        <begin position="233"/>
        <end position="318"/>
    </location>
</feature>
<keyword evidence="1" id="KW-0812">Transmembrane</keyword>
<feature type="transmembrane region" description="Helical" evidence="1">
    <location>
        <begin position="16"/>
        <end position="38"/>
    </location>
</feature>
<accession>A0A1E7FKH1</accession>
<dbReference type="Proteomes" id="UP000095751">
    <property type="component" value="Unassembled WGS sequence"/>
</dbReference>
<dbReference type="InterPro" id="IPR052514">
    <property type="entry name" value="SAM-dependent_MTase"/>
</dbReference>
<proteinExistence type="predicted"/>
<evidence type="ECO:0000313" key="3">
    <source>
        <dbReference type="EMBL" id="OEU18661.1"/>
    </source>
</evidence>
<dbReference type="Gene3D" id="3.40.50.150">
    <property type="entry name" value="Vaccinia Virus protein VP39"/>
    <property type="match status" value="2"/>
</dbReference>
<keyword evidence="1" id="KW-0472">Membrane</keyword>
<dbReference type="InParanoid" id="A0A1E7FKH1"/>
<reference evidence="3 4" key="1">
    <citation type="submission" date="2016-09" db="EMBL/GenBank/DDBJ databases">
        <title>Extensive genetic diversity and differential bi-allelic expression allows diatom success in the polar Southern Ocean.</title>
        <authorList>
            <consortium name="DOE Joint Genome Institute"/>
            <person name="Mock T."/>
            <person name="Otillar R.P."/>
            <person name="Strauss J."/>
            <person name="Dupont C."/>
            <person name="Frickenhaus S."/>
            <person name="Maumus F."/>
            <person name="Mcmullan M."/>
            <person name="Sanges R."/>
            <person name="Schmutz J."/>
            <person name="Toseland A."/>
            <person name="Valas R."/>
            <person name="Veluchamy A."/>
            <person name="Ward B.J."/>
            <person name="Allen A."/>
            <person name="Barry K."/>
            <person name="Falciatore A."/>
            <person name="Ferrante M."/>
            <person name="Fortunato A.E."/>
            <person name="Gloeckner G."/>
            <person name="Gruber A."/>
            <person name="Hipkin R."/>
            <person name="Janech M."/>
            <person name="Kroth P."/>
            <person name="Leese F."/>
            <person name="Lindquist E."/>
            <person name="Lyon B.R."/>
            <person name="Martin J."/>
            <person name="Mayer C."/>
            <person name="Parker M."/>
            <person name="Quesneville H."/>
            <person name="Raymond J."/>
            <person name="Uhlig C."/>
            <person name="Valentin K.U."/>
            <person name="Worden A.Z."/>
            <person name="Armbrust E.V."/>
            <person name="Bowler C."/>
            <person name="Green B."/>
            <person name="Moulton V."/>
            <person name="Van Oosterhout C."/>
            <person name="Grigoriev I."/>
        </authorList>
    </citation>
    <scope>NUCLEOTIDE SEQUENCE [LARGE SCALE GENOMIC DNA]</scope>
    <source>
        <strain evidence="3 4">CCMP1102</strain>
    </source>
</reference>
<keyword evidence="4" id="KW-1185">Reference proteome</keyword>
<dbReference type="EMBL" id="KV784356">
    <property type="protein sequence ID" value="OEU18661.1"/>
    <property type="molecule type" value="Genomic_DNA"/>
</dbReference>
<dbReference type="InterPro" id="IPR029063">
    <property type="entry name" value="SAM-dependent_MTases_sf"/>
</dbReference>
<name>A0A1E7FKH1_9STRA</name>
<evidence type="ECO:0000259" key="2">
    <source>
        <dbReference type="Pfam" id="PF05050"/>
    </source>
</evidence>
<organism evidence="3 4">
    <name type="scientific">Fragilariopsis cylindrus CCMP1102</name>
    <dbReference type="NCBI Taxonomy" id="635003"/>
    <lineage>
        <taxon>Eukaryota</taxon>
        <taxon>Sar</taxon>
        <taxon>Stramenopiles</taxon>
        <taxon>Ochrophyta</taxon>
        <taxon>Bacillariophyta</taxon>
        <taxon>Bacillariophyceae</taxon>
        <taxon>Bacillariophycidae</taxon>
        <taxon>Bacillariales</taxon>
        <taxon>Bacillariaceae</taxon>
        <taxon>Fragilariopsis</taxon>
    </lineage>
</organism>
<protein>
    <recommendedName>
        <fullName evidence="2">Methyltransferase FkbM domain-containing protein</fullName>
    </recommendedName>
</protein>
<feature type="transmembrane region" description="Helical" evidence="1">
    <location>
        <begin position="97"/>
        <end position="117"/>
    </location>
</feature>
<feature type="transmembrane region" description="Helical" evidence="1">
    <location>
        <begin position="67"/>
        <end position="85"/>
    </location>
</feature>
<sequence>MGDKGIIESRRRAGGLGLALFTIVAALTVSLLLLFYHIRVSIKPYRFPHSIFDAEQKDDTRGPGLDLWEVIICSLVPFLLWRYQWQCKNLLQRITSNKLFSTILFSTIAAFWFLGLYKLLFSPSHQCNGWMETDVGYIHGHSNYGVSIRTLCSGGVWEPHVARAIDQYLYGQGRAIDVGAFVGYHTVHLAKQAAPLNVYAFEGRVNADLKNNLRRNNAKNVQVIPETIDKNWRIDSILEKDLLDDNKGPIAFIKIDCEGCELHFLKGARDVVEKWHPVLVVEIQDNNSRRNAVIEGQRMIKPTDTREDVLDYLKMLGYNNIEALNDRDGIPTWDYLAFQL</sequence>
<evidence type="ECO:0000313" key="4">
    <source>
        <dbReference type="Proteomes" id="UP000095751"/>
    </source>
</evidence>
<dbReference type="PANTHER" id="PTHR34203:SF15">
    <property type="entry name" value="SLL1173 PROTEIN"/>
    <property type="match status" value="1"/>
</dbReference>
<dbReference type="PANTHER" id="PTHR34203">
    <property type="entry name" value="METHYLTRANSFERASE, FKBM FAMILY PROTEIN"/>
    <property type="match status" value="1"/>
</dbReference>
<keyword evidence="1" id="KW-1133">Transmembrane helix</keyword>
<dbReference type="AlphaFoldDB" id="A0A1E7FKH1"/>
<dbReference type="KEGG" id="fcy:FRACYDRAFT_236940"/>
<evidence type="ECO:0000256" key="1">
    <source>
        <dbReference type="SAM" id="Phobius"/>
    </source>
</evidence>
<gene>
    <name evidence="3" type="ORF">FRACYDRAFT_236940</name>
</gene>
<dbReference type="Pfam" id="PF05050">
    <property type="entry name" value="Methyltransf_21"/>
    <property type="match status" value="1"/>
</dbReference>
<dbReference type="InterPro" id="IPR006342">
    <property type="entry name" value="FkbM_mtfrase"/>
</dbReference>
<dbReference type="SUPFAM" id="SSF53335">
    <property type="entry name" value="S-adenosyl-L-methionine-dependent methyltransferases"/>
    <property type="match status" value="1"/>
</dbReference>